<feature type="domain" description="Rhodopsin" evidence="7">
    <location>
        <begin position="58"/>
        <end position="208"/>
    </location>
</feature>
<proteinExistence type="inferred from homology"/>
<feature type="transmembrane region" description="Helical" evidence="6">
    <location>
        <begin position="48"/>
        <end position="66"/>
    </location>
</feature>
<feature type="transmembrane region" description="Helical" evidence="6">
    <location>
        <begin position="174"/>
        <end position="197"/>
    </location>
</feature>
<sequence length="208" mass="23317">MPATVGSYLVAIAKHDQSRVAQAEQHHFGSSLRWNCAGHGRRQTLGKIPVLGLAIAFVLTSDIYGANLHTWDNKLPGLIAQRKVALAMEMLYVVGSGLVWISVLLFYRLMCFRSISRGFMAAIWISIYSVVAYSPVFVVVIYVSCQPLNDFWNQINPVWEATHHWKCYNEPVHIIVATIIALIQDVVATTLPAILCWNLRISPREKVA</sequence>
<dbReference type="AlphaFoldDB" id="A0A5N5WMP3"/>
<evidence type="ECO:0000313" key="9">
    <source>
        <dbReference type="Proteomes" id="UP000326565"/>
    </source>
</evidence>
<keyword evidence="2 6" id="KW-0812">Transmembrane</keyword>
<feature type="transmembrane region" description="Helical" evidence="6">
    <location>
        <begin position="119"/>
        <end position="143"/>
    </location>
</feature>
<gene>
    <name evidence="8" type="ORF">BDV29DRAFT_161808</name>
</gene>
<dbReference type="Proteomes" id="UP000326565">
    <property type="component" value="Unassembled WGS sequence"/>
</dbReference>
<keyword evidence="4 6" id="KW-0472">Membrane</keyword>
<evidence type="ECO:0000256" key="6">
    <source>
        <dbReference type="SAM" id="Phobius"/>
    </source>
</evidence>
<evidence type="ECO:0000313" key="8">
    <source>
        <dbReference type="EMBL" id="KAB8069075.1"/>
    </source>
</evidence>
<evidence type="ECO:0000256" key="1">
    <source>
        <dbReference type="ARBA" id="ARBA00004141"/>
    </source>
</evidence>
<keyword evidence="9" id="KW-1185">Reference proteome</keyword>
<protein>
    <recommendedName>
        <fullName evidence="7">Rhodopsin domain-containing protein</fullName>
    </recommendedName>
</protein>
<dbReference type="Pfam" id="PF20684">
    <property type="entry name" value="Fung_rhodopsin"/>
    <property type="match status" value="1"/>
</dbReference>
<evidence type="ECO:0000256" key="5">
    <source>
        <dbReference type="ARBA" id="ARBA00038359"/>
    </source>
</evidence>
<evidence type="ECO:0000256" key="4">
    <source>
        <dbReference type="ARBA" id="ARBA00023136"/>
    </source>
</evidence>
<keyword evidence="3 6" id="KW-1133">Transmembrane helix</keyword>
<dbReference type="GO" id="GO:0016020">
    <property type="term" value="C:membrane"/>
    <property type="evidence" value="ECO:0007669"/>
    <property type="project" value="UniProtKB-SubCell"/>
</dbReference>
<dbReference type="InterPro" id="IPR049326">
    <property type="entry name" value="Rhodopsin_dom_fungi"/>
</dbReference>
<evidence type="ECO:0000259" key="7">
    <source>
        <dbReference type="Pfam" id="PF20684"/>
    </source>
</evidence>
<comment type="subcellular location">
    <subcellularLocation>
        <location evidence="1">Membrane</location>
        <topology evidence="1">Multi-pass membrane protein</topology>
    </subcellularLocation>
</comment>
<name>A0A5N5WMP3_9EURO</name>
<accession>A0A5N5WMP3</accession>
<organism evidence="8 9">
    <name type="scientific">Aspergillus leporis</name>
    <dbReference type="NCBI Taxonomy" id="41062"/>
    <lineage>
        <taxon>Eukaryota</taxon>
        <taxon>Fungi</taxon>
        <taxon>Dikarya</taxon>
        <taxon>Ascomycota</taxon>
        <taxon>Pezizomycotina</taxon>
        <taxon>Eurotiomycetes</taxon>
        <taxon>Eurotiomycetidae</taxon>
        <taxon>Eurotiales</taxon>
        <taxon>Aspergillaceae</taxon>
        <taxon>Aspergillus</taxon>
        <taxon>Aspergillus subgen. Circumdati</taxon>
    </lineage>
</organism>
<dbReference type="PANTHER" id="PTHR33048:SF129">
    <property type="entry name" value="INTEGRAL MEMBRANE PROTEIN-RELATED"/>
    <property type="match status" value="1"/>
</dbReference>
<comment type="similarity">
    <text evidence="5">Belongs to the SAT4 family.</text>
</comment>
<dbReference type="EMBL" id="ML732358">
    <property type="protein sequence ID" value="KAB8069075.1"/>
    <property type="molecule type" value="Genomic_DNA"/>
</dbReference>
<dbReference type="OrthoDB" id="5329176at2759"/>
<evidence type="ECO:0000256" key="2">
    <source>
        <dbReference type="ARBA" id="ARBA00022692"/>
    </source>
</evidence>
<evidence type="ECO:0000256" key="3">
    <source>
        <dbReference type="ARBA" id="ARBA00022989"/>
    </source>
</evidence>
<dbReference type="PANTHER" id="PTHR33048">
    <property type="entry name" value="PTH11-LIKE INTEGRAL MEMBRANE PROTEIN (AFU_ORTHOLOGUE AFUA_5G11245)"/>
    <property type="match status" value="1"/>
</dbReference>
<reference evidence="8 9" key="1">
    <citation type="submission" date="2019-04" db="EMBL/GenBank/DDBJ databases">
        <title>Friends and foes A comparative genomics study of 23 Aspergillus species from section Flavi.</title>
        <authorList>
            <consortium name="DOE Joint Genome Institute"/>
            <person name="Kjaerbolling I."/>
            <person name="Vesth T."/>
            <person name="Frisvad J.C."/>
            <person name="Nybo J.L."/>
            <person name="Theobald S."/>
            <person name="Kildgaard S."/>
            <person name="Isbrandt T."/>
            <person name="Kuo A."/>
            <person name="Sato A."/>
            <person name="Lyhne E.K."/>
            <person name="Kogle M.E."/>
            <person name="Wiebenga A."/>
            <person name="Kun R.S."/>
            <person name="Lubbers R.J."/>
            <person name="Makela M.R."/>
            <person name="Barry K."/>
            <person name="Chovatia M."/>
            <person name="Clum A."/>
            <person name="Daum C."/>
            <person name="Haridas S."/>
            <person name="He G."/>
            <person name="LaButti K."/>
            <person name="Lipzen A."/>
            <person name="Mondo S."/>
            <person name="Riley R."/>
            <person name="Salamov A."/>
            <person name="Simmons B.A."/>
            <person name="Magnuson J.K."/>
            <person name="Henrissat B."/>
            <person name="Mortensen U.H."/>
            <person name="Larsen T.O."/>
            <person name="Devries R.P."/>
            <person name="Grigoriev I.V."/>
            <person name="Machida M."/>
            <person name="Baker S.E."/>
            <person name="Andersen M.R."/>
        </authorList>
    </citation>
    <scope>NUCLEOTIDE SEQUENCE [LARGE SCALE GENOMIC DNA]</scope>
    <source>
        <strain evidence="8 9">CBS 151.66</strain>
    </source>
</reference>
<feature type="transmembrane region" description="Helical" evidence="6">
    <location>
        <begin position="86"/>
        <end position="107"/>
    </location>
</feature>
<dbReference type="InterPro" id="IPR052337">
    <property type="entry name" value="SAT4-like"/>
</dbReference>